<feature type="transmembrane region" description="Helical" evidence="1">
    <location>
        <begin position="200"/>
        <end position="223"/>
    </location>
</feature>
<sequence length="325" mass="35728">MAADIGPTFGALLLGILIASTAYGMTIVQTYIYFDRFPNDAMIVKITVWLLFVLETFHTAIGWHLIYYYLIPNFGNLGTLLELPLWSLSAIVALTHTMEFIRHCFYARRVFFLSGHAVIIPMVILVLATIGGGFGIVIVVTVEHTILANIHSTIYSWGVTSIVAITCADIVITVSSIYYLKKGKRGTYAQTKSLLDKLMLWTGSTGMITSAISLAFLGAFIGAPDALVYLALDQILTRVYVNTLLATLNFRTVLRGRAMEEDKNAIIPLPIMQSSSLGQGSGSDNQESSTVVHVVAHTQSHSDVRFGNAVDKTTFDQQKTFDQPY</sequence>
<feature type="transmembrane region" description="Helical" evidence="1">
    <location>
        <begin position="154"/>
        <end position="180"/>
    </location>
</feature>
<proteinExistence type="predicted"/>
<dbReference type="PANTHER" id="PTHR40465:SF1">
    <property type="entry name" value="DUF6534 DOMAIN-CONTAINING PROTEIN"/>
    <property type="match status" value="1"/>
</dbReference>
<dbReference type="InterPro" id="IPR045339">
    <property type="entry name" value="DUF6534"/>
</dbReference>
<dbReference type="PANTHER" id="PTHR40465">
    <property type="entry name" value="CHROMOSOME 1, WHOLE GENOME SHOTGUN SEQUENCE"/>
    <property type="match status" value="1"/>
</dbReference>
<comment type="caution">
    <text evidence="3">The sequence shown here is derived from an EMBL/GenBank/DDBJ whole genome shotgun (WGS) entry which is preliminary data.</text>
</comment>
<dbReference type="AlphaFoldDB" id="A0A8H6Y3A7"/>
<feature type="transmembrane region" description="Helical" evidence="1">
    <location>
        <begin position="83"/>
        <end position="105"/>
    </location>
</feature>
<feature type="transmembrane region" description="Helical" evidence="1">
    <location>
        <begin position="12"/>
        <end position="34"/>
    </location>
</feature>
<accession>A0A8H6Y3A7</accession>
<dbReference type="Proteomes" id="UP000620124">
    <property type="component" value="Unassembled WGS sequence"/>
</dbReference>
<keyword evidence="1" id="KW-0472">Membrane</keyword>
<feature type="transmembrane region" description="Helical" evidence="1">
    <location>
        <begin position="117"/>
        <end position="142"/>
    </location>
</feature>
<keyword evidence="1" id="KW-0812">Transmembrane</keyword>
<evidence type="ECO:0000256" key="1">
    <source>
        <dbReference type="SAM" id="Phobius"/>
    </source>
</evidence>
<keyword evidence="4" id="KW-1185">Reference proteome</keyword>
<evidence type="ECO:0000313" key="3">
    <source>
        <dbReference type="EMBL" id="KAF7352523.1"/>
    </source>
</evidence>
<feature type="domain" description="DUF6534" evidence="2">
    <location>
        <begin position="166"/>
        <end position="251"/>
    </location>
</feature>
<feature type="transmembrane region" description="Helical" evidence="1">
    <location>
        <begin position="46"/>
        <end position="71"/>
    </location>
</feature>
<protein>
    <submittedName>
        <fullName evidence="3">MFS general substrate transporter</fullName>
    </submittedName>
</protein>
<dbReference type="OrthoDB" id="2535105at2759"/>
<dbReference type="EMBL" id="JACAZI010000009">
    <property type="protein sequence ID" value="KAF7352523.1"/>
    <property type="molecule type" value="Genomic_DNA"/>
</dbReference>
<gene>
    <name evidence="3" type="ORF">MVEN_01217300</name>
</gene>
<evidence type="ECO:0000259" key="2">
    <source>
        <dbReference type="Pfam" id="PF20152"/>
    </source>
</evidence>
<organism evidence="3 4">
    <name type="scientific">Mycena venus</name>
    <dbReference type="NCBI Taxonomy" id="2733690"/>
    <lineage>
        <taxon>Eukaryota</taxon>
        <taxon>Fungi</taxon>
        <taxon>Dikarya</taxon>
        <taxon>Basidiomycota</taxon>
        <taxon>Agaricomycotina</taxon>
        <taxon>Agaricomycetes</taxon>
        <taxon>Agaricomycetidae</taxon>
        <taxon>Agaricales</taxon>
        <taxon>Marasmiineae</taxon>
        <taxon>Mycenaceae</taxon>
        <taxon>Mycena</taxon>
    </lineage>
</organism>
<dbReference type="Pfam" id="PF20152">
    <property type="entry name" value="DUF6534"/>
    <property type="match status" value="1"/>
</dbReference>
<name>A0A8H6Y3A7_9AGAR</name>
<keyword evidence="1" id="KW-1133">Transmembrane helix</keyword>
<reference evidence="3" key="1">
    <citation type="submission" date="2020-05" db="EMBL/GenBank/DDBJ databases">
        <title>Mycena genomes resolve the evolution of fungal bioluminescence.</title>
        <authorList>
            <person name="Tsai I.J."/>
        </authorList>
    </citation>
    <scope>NUCLEOTIDE SEQUENCE</scope>
    <source>
        <strain evidence="3">CCC161011</strain>
    </source>
</reference>
<evidence type="ECO:0000313" key="4">
    <source>
        <dbReference type="Proteomes" id="UP000620124"/>
    </source>
</evidence>